<dbReference type="Proteomes" id="UP000179230">
    <property type="component" value="Unassembled WGS sequence"/>
</dbReference>
<comment type="caution">
    <text evidence="1">The sequence shown here is derived from an EMBL/GenBank/DDBJ whole genome shotgun (WGS) entry which is preliminary data.</text>
</comment>
<dbReference type="AlphaFoldDB" id="A0A1F6FPK6"/>
<dbReference type="EMBL" id="MFMT01000041">
    <property type="protein sequence ID" value="OGG87798.1"/>
    <property type="molecule type" value="Genomic_DNA"/>
</dbReference>
<organism evidence="1 2">
    <name type="scientific">Candidatus Kaiserbacteria bacterium RIFOXYD1_FULL_42_15</name>
    <dbReference type="NCBI Taxonomy" id="1798532"/>
    <lineage>
        <taxon>Bacteria</taxon>
        <taxon>Candidatus Kaiseribacteriota</taxon>
    </lineage>
</organism>
<gene>
    <name evidence="1" type="ORF">A2592_02105</name>
</gene>
<evidence type="ECO:0000313" key="2">
    <source>
        <dbReference type="Proteomes" id="UP000179230"/>
    </source>
</evidence>
<evidence type="ECO:0000313" key="1">
    <source>
        <dbReference type="EMBL" id="OGG87798.1"/>
    </source>
</evidence>
<reference evidence="1 2" key="1">
    <citation type="journal article" date="2016" name="Nat. Commun.">
        <title>Thousands of microbial genomes shed light on interconnected biogeochemical processes in an aquifer system.</title>
        <authorList>
            <person name="Anantharaman K."/>
            <person name="Brown C.T."/>
            <person name="Hug L.A."/>
            <person name="Sharon I."/>
            <person name="Castelle C.J."/>
            <person name="Probst A.J."/>
            <person name="Thomas B.C."/>
            <person name="Singh A."/>
            <person name="Wilkins M.J."/>
            <person name="Karaoz U."/>
            <person name="Brodie E.L."/>
            <person name="Williams K.H."/>
            <person name="Hubbard S.S."/>
            <person name="Banfield J.F."/>
        </authorList>
    </citation>
    <scope>NUCLEOTIDE SEQUENCE [LARGE SCALE GENOMIC DNA]</scope>
</reference>
<proteinExistence type="predicted"/>
<accession>A0A1F6FPK6</accession>
<sequence>MYLKCLIFSVVSFVLLFFSLAVYSFLYGSPIHDWGINTLENRFYGLNINHPVDSILLEKIKYLGGNSTHGGGVCVYAIGELRETMQSEQKIRQQYENLNVRFWGEDLQVKLMFVDWSEESYEDPYGGWEGMLANLTDTGTTKYIVYAGSEWPIIIYDYRCDD</sequence>
<protein>
    <submittedName>
        <fullName evidence="1">Uncharacterized protein</fullName>
    </submittedName>
</protein>
<name>A0A1F6FPK6_9BACT</name>